<evidence type="ECO:0000313" key="6">
    <source>
        <dbReference type="Proteomes" id="UP000008311"/>
    </source>
</evidence>
<name>B9SD07_RICCO</name>
<dbReference type="Pfam" id="PF13041">
    <property type="entry name" value="PPR_2"/>
    <property type="match status" value="3"/>
</dbReference>
<evidence type="ECO:0000256" key="2">
    <source>
        <dbReference type="PROSITE-ProRule" id="PRU00708"/>
    </source>
</evidence>
<dbReference type="InterPro" id="IPR046960">
    <property type="entry name" value="PPR_At4g14850-like_plant"/>
</dbReference>
<keyword evidence="4" id="KW-0472">Membrane</keyword>
<dbReference type="GO" id="GO:0003723">
    <property type="term" value="F:RNA binding"/>
    <property type="evidence" value="ECO:0000318"/>
    <property type="project" value="GO_Central"/>
</dbReference>
<keyword evidence="4" id="KW-1133">Transmembrane helix</keyword>
<feature type="repeat" description="PPR" evidence="2">
    <location>
        <begin position="162"/>
        <end position="192"/>
    </location>
</feature>
<feature type="transmembrane region" description="Helical" evidence="4">
    <location>
        <begin position="229"/>
        <end position="251"/>
    </location>
</feature>
<sequence>MDVPALTSASTITQLPQRFNSKPTPTLTPAPPNLPPPSHLIQHPRTNLKHQCNRSIDLTIAWTSSISRHCCNGQLPEAASLFTQMRLAAVEPNHITFATLISFCADFPFQGKSIGPSIHAYVRKLGLDTCNVMVGTALVDMYAKCGKVQLARLIFDDLKVKNSVSWNTMIDGYMRNGETGSAMELFDEMPEKDAISWTVFIDGFIKKGHFEQALEWFREMQVSKVEPDYVTIIAVLSACANLGALGLGLWIHRYVLEKEFRNNVRIGNSLIDMYSRCGCIELARQVFHKMLKRTLVSWNSIIVGFAANGFAEEALEYFGLMQKEGFKPDGVSFTGALTACSHAGMVDEGLKCFDIMKRHFTFNTVNPKELARSLCNCYAPSELS</sequence>
<feature type="region of interest" description="Disordered" evidence="3">
    <location>
        <begin position="1"/>
        <end position="43"/>
    </location>
</feature>
<dbReference type="FunFam" id="1.25.40.10:FF:000348">
    <property type="entry name" value="Pentatricopeptide repeat-containing protein chloroplastic"/>
    <property type="match status" value="1"/>
</dbReference>
<dbReference type="EMBL" id="EQ973924">
    <property type="protein sequence ID" value="EEF38602.1"/>
    <property type="molecule type" value="Genomic_DNA"/>
</dbReference>
<accession>B9SD07</accession>
<feature type="repeat" description="PPR" evidence="2">
    <location>
        <begin position="193"/>
        <end position="227"/>
    </location>
</feature>
<dbReference type="Pfam" id="PF01535">
    <property type="entry name" value="PPR"/>
    <property type="match status" value="3"/>
</dbReference>
<evidence type="ECO:0000313" key="5">
    <source>
        <dbReference type="EMBL" id="EEF38602.1"/>
    </source>
</evidence>
<dbReference type="FunFam" id="1.25.40.10:FF:000158">
    <property type="entry name" value="pentatricopeptide repeat-containing protein At2g33680"/>
    <property type="match status" value="1"/>
</dbReference>
<dbReference type="AlphaFoldDB" id="B9SD07"/>
<evidence type="ECO:0000256" key="3">
    <source>
        <dbReference type="SAM" id="MobiDB-lite"/>
    </source>
</evidence>
<keyword evidence="6" id="KW-1185">Reference proteome</keyword>
<feature type="repeat" description="PPR" evidence="2">
    <location>
        <begin position="294"/>
        <end position="328"/>
    </location>
</feature>
<feature type="compositionally biased region" description="Polar residues" evidence="3">
    <location>
        <begin position="7"/>
        <end position="22"/>
    </location>
</feature>
<evidence type="ECO:0000256" key="4">
    <source>
        <dbReference type="SAM" id="Phobius"/>
    </source>
</evidence>
<dbReference type="NCBIfam" id="TIGR00756">
    <property type="entry name" value="PPR"/>
    <property type="match status" value="4"/>
</dbReference>
<dbReference type="STRING" id="3988.B9SD07"/>
<dbReference type="GO" id="GO:0099402">
    <property type="term" value="P:plant organ development"/>
    <property type="evidence" value="ECO:0007669"/>
    <property type="project" value="UniProtKB-ARBA"/>
</dbReference>
<dbReference type="InterPro" id="IPR011990">
    <property type="entry name" value="TPR-like_helical_dom_sf"/>
</dbReference>
<dbReference type="PROSITE" id="PS51375">
    <property type="entry name" value="PPR"/>
    <property type="match status" value="4"/>
</dbReference>
<organism evidence="5 6">
    <name type="scientific">Ricinus communis</name>
    <name type="common">Castor bean</name>
    <dbReference type="NCBI Taxonomy" id="3988"/>
    <lineage>
        <taxon>Eukaryota</taxon>
        <taxon>Viridiplantae</taxon>
        <taxon>Streptophyta</taxon>
        <taxon>Embryophyta</taxon>
        <taxon>Tracheophyta</taxon>
        <taxon>Spermatophyta</taxon>
        <taxon>Magnoliopsida</taxon>
        <taxon>eudicotyledons</taxon>
        <taxon>Gunneridae</taxon>
        <taxon>Pentapetalae</taxon>
        <taxon>rosids</taxon>
        <taxon>fabids</taxon>
        <taxon>Malpighiales</taxon>
        <taxon>Euphorbiaceae</taxon>
        <taxon>Acalyphoideae</taxon>
        <taxon>Acalypheae</taxon>
        <taxon>Ricinus</taxon>
    </lineage>
</organism>
<reference evidence="6" key="1">
    <citation type="journal article" date="2010" name="Nat. Biotechnol.">
        <title>Draft genome sequence of the oilseed species Ricinus communis.</title>
        <authorList>
            <person name="Chan A.P."/>
            <person name="Crabtree J."/>
            <person name="Zhao Q."/>
            <person name="Lorenzi H."/>
            <person name="Orvis J."/>
            <person name="Puiu D."/>
            <person name="Melake-Berhan A."/>
            <person name="Jones K.M."/>
            <person name="Redman J."/>
            <person name="Chen G."/>
            <person name="Cahoon E.B."/>
            <person name="Gedil M."/>
            <person name="Stanke M."/>
            <person name="Haas B.J."/>
            <person name="Wortman J.R."/>
            <person name="Fraser-Liggett C.M."/>
            <person name="Ravel J."/>
            <person name="Rabinowicz P.D."/>
        </authorList>
    </citation>
    <scope>NUCLEOTIDE SEQUENCE [LARGE SCALE GENOMIC DNA]</scope>
    <source>
        <strain evidence="6">cv. Hale</strain>
    </source>
</reference>
<dbReference type="PANTHER" id="PTHR47926:SF510">
    <property type="entry name" value="PENTATRICOPEPTIDE REPEAT-CONTAINING PROTEIN"/>
    <property type="match status" value="1"/>
</dbReference>
<dbReference type="InterPro" id="IPR002885">
    <property type="entry name" value="PPR_rpt"/>
</dbReference>
<dbReference type="Gene3D" id="1.25.40.10">
    <property type="entry name" value="Tetratricopeptide repeat domain"/>
    <property type="match status" value="3"/>
</dbReference>
<evidence type="ECO:0000256" key="1">
    <source>
        <dbReference type="ARBA" id="ARBA00022737"/>
    </source>
</evidence>
<dbReference type="PANTHER" id="PTHR47926">
    <property type="entry name" value="PENTATRICOPEPTIDE REPEAT-CONTAINING PROTEIN"/>
    <property type="match status" value="1"/>
</dbReference>
<dbReference type="eggNOG" id="KOG4197">
    <property type="taxonomic scope" value="Eukaryota"/>
</dbReference>
<proteinExistence type="predicted"/>
<dbReference type="InParanoid" id="B9SD07"/>
<dbReference type="FunCoup" id="B9SD07">
    <property type="interactions" value="1130"/>
</dbReference>
<keyword evidence="4" id="KW-0812">Transmembrane</keyword>
<keyword evidence="1" id="KW-0677">Repeat</keyword>
<feature type="repeat" description="PPR" evidence="2">
    <location>
        <begin position="263"/>
        <end position="293"/>
    </location>
</feature>
<gene>
    <name evidence="5" type="ORF">RCOM_1282710</name>
</gene>
<feature type="compositionally biased region" description="Pro residues" evidence="3">
    <location>
        <begin position="26"/>
        <end position="38"/>
    </location>
</feature>
<dbReference type="GO" id="GO:0009451">
    <property type="term" value="P:RNA modification"/>
    <property type="evidence" value="ECO:0000318"/>
    <property type="project" value="GO_Central"/>
</dbReference>
<dbReference type="Proteomes" id="UP000008311">
    <property type="component" value="Unassembled WGS sequence"/>
</dbReference>
<protein>
    <submittedName>
        <fullName evidence="5">Pentatricopeptide repeat-containing protein, putative</fullName>
    </submittedName>
</protein>